<keyword evidence="1" id="KW-1133">Transmembrane helix</keyword>
<reference evidence="2 3" key="1">
    <citation type="submission" date="2023-07" db="EMBL/GenBank/DDBJ databases">
        <title>Genomic Encyclopedia of Type Strains, Phase IV (KMG-IV): sequencing the most valuable type-strain genomes for metagenomic binning, comparative biology and taxonomic classification.</title>
        <authorList>
            <person name="Goeker M."/>
        </authorList>
    </citation>
    <scope>NUCLEOTIDE SEQUENCE [LARGE SCALE GENOMIC DNA]</scope>
    <source>
        <strain evidence="2 3">DSM 45903</strain>
    </source>
</reference>
<evidence type="ECO:0000313" key="3">
    <source>
        <dbReference type="Proteomes" id="UP001185012"/>
    </source>
</evidence>
<evidence type="ECO:0000256" key="1">
    <source>
        <dbReference type="SAM" id="Phobius"/>
    </source>
</evidence>
<dbReference type="Pfam" id="PF10011">
    <property type="entry name" value="DUF2254"/>
    <property type="match status" value="1"/>
</dbReference>
<sequence>MTVMKFWLRLRQNFWFIPVLFSAIALYGAYITVELDRTLTLQQKKIWFFRALLTDVDLAKIILSSLAVAIFTMITITFSSIMVVLTTYTSQYSPRTLQNFISDKITQRVLGVFVAGFIYILFILLFLNQAKPKSLLITPTFAVNVAVACLAFFVYFIHHVATWIQVNNLISQVTERTLSSIASHFETVLGKEMPPENADLSHIADLQSVVARDSGYIQYIDVAGLISIAARDDVMISMERSVGDFVTKGGQIFSYRRGSEKEIRIQEYLDLIVLGNERTTVQDIEFGLQQLVEIALRAVSPGINDPHTALNCINRIGTILTTLSGYSIVRPYHYDDNGQLRLILRFEHFSYYLYKSFYQIRHYASGDLSVMEGIITTLQMIAEAGSPDIKETIWDFSRYITDGIDPSELMDWDKYYLNKRLWNLAVTTGFESAYRPFE</sequence>
<dbReference type="EMBL" id="JAVDQG010000008">
    <property type="protein sequence ID" value="MDR6227187.1"/>
    <property type="molecule type" value="Genomic_DNA"/>
</dbReference>
<feature type="transmembrane region" description="Helical" evidence="1">
    <location>
        <begin position="12"/>
        <end position="33"/>
    </location>
</feature>
<protein>
    <submittedName>
        <fullName evidence="2">Membrane protein</fullName>
    </submittedName>
</protein>
<feature type="transmembrane region" description="Helical" evidence="1">
    <location>
        <begin position="109"/>
        <end position="130"/>
    </location>
</feature>
<proteinExistence type="predicted"/>
<gene>
    <name evidence="2" type="ORF">JOE21_003202</name>
</gene>
<accession>A0ABU1IQW5</accession>
<dbReference type="InterPro" id="IPR018723">
    <property type="entry name" value="DUF2254_membrane"/>
</dbReference>
<keyword evidence="1" id="KW-0472">Membrane</keyword>
<feature type="transmembrane region" description="Helical" evidence="1">
    <location>
        <begin position="136"/>
        <end position="157"/>
    </location>
</feature>
<keyword evidence="3" id="KW-1185">Reference proteome</keyword>
<name>A0ABU1IQW5_9BACL</name>
<organism evidence="2 3">
    <name type="scientific">Desmospora profundinema</name>
    <dbReference type="NCBI Taxonomy" id="1571184"/>
    <lineage>
        <taxon>Bacteria</taxon>
        <taxon>Bacillati</taxon>
        <taxon>Bacillota</taxon>
        <taxon>Bacilli</taxon>
        <taxon>Bacillales</taxon>
        <taxon>Thermoactinomycetaceae</taxon>
        <taxon>Desmospora</taxon>
    </lineage>
</organism>
<comment type="caution">
    <text evidence="2">The sequence shown here is derived from an EMBL/GenBank/DDBJ whole genome shotgun (WGS) entry which is preliminary data.</text>
</comment>
<feature type="transmembrane region" description="Helical" evidence="1">
    <location>
        <begin position="61"/>
        <end position="88"/>
    </location>
</feature>
<keyword evidence="1" id="KW-0812">Transmembrane</keyword>
<dbReference type="Proteomes" id="UP001185012">
    <property type="component" value="Unassembled WGS sequence"/>
</dbReference>
<evidence type="ECO:0000313" key="2">
    <source>
        <dbReference type="EMBL" id="MDR6227187.1"/>
    </source>
</evidence>